<dbReference type="EMBL" id="CP012672">
    <property type="protein sequence ID" value="AUX30656.1"/>
    <property type="molecule type" value="Genomic_DNA"/>
</dbReference>
<protein>
    <submittedName>
        <fullName evidence="2">Uncharacterized protein</fullName>
    </submittedName>
</protein>
<reference evidence="2 3" key="1">
    <citation type="submission" date="2015-09" db="EMBL/GenBank/DDBJ databases">
        <title>Sorangium comparison.</title>
        <authorList>
            <person name="Zaburannyi N."/>
            <person name="Bunk B."/>
            <person name="Overmann J."/>
            <person name="Mueller R."/>
        </authorList>
    </citation>
    <scope>NUCLEOTIDE SEQUENCE [LARGE SCALE GENOMIC DNA]</scope>
    <source>
        <strain evidence="2 3">So ce836</strain>
    </source>
</reference>
<accession>A0A4P2QLG5</accession>
<evidence type="ECO:0000256" key="1">
    <source>
        <dbReference type="SAM" id="MobiDB-lite"/>
    </source>
</evidence>
<organism evidence="2 3">
    <name type="scientific">Sorangium cellulosum</name>
    <name type="common">Polyangium cellulosum</name>
    <dbReference type="NCBI Taxonomy" id="56"/>
    <lineage>
        <taxon>Bacteria</taxon>
        <taxon>Pseudomonadati</taxon>
        <taxon>Myxococcota</taxon>
        <taxon>Polyangia</taxon>
        <taxon>Polyangiales</taxon>
        <taxon>Polyangiaceae</taxon>
        <taxon>Sorangium</taxon>
    </lineage>
</organism>
<evidence type="ECO:0000313" key="2">
    <source>
        <dbReference type="EMBL" id="AUX30656.1"/>
    </source>
</evidence>
<dbReference type="AlphaFoldDB" id="A0A4P2QLG5"/>
<feature type="region of interest" description="Disordered" evidence="1">
    <location>
        <begin position="59"/>
        <end position="80"/>
    </location>
</feature>
<gene>
    <name evidence="2" type="ORF">SOCE836_027650</name>
</gene>
<proteinExistence type="predicted"/>
<name>A0A4P2QLG5_SORCE</name>
<dbReference type="Proteomes" id="UP000295497">
    <property type="component" value="Chromosome"/>
</dbReference>
<evidence type="ECO:0000313" key="3">
    <source>
        <dbReference type="Proteomes" id="UP000295497"/>
    </source>
</evidence>
<sequence length="80" mass="8330">MVEAYGRLLAGEVAPAEVARGLRGEGSYRVVRGGRCAALARDRIQPYFAPPAFMNASTRSPLIGNEKTGSIGPPAARASA</sequence>